<organism evidence="4">
    <name type="scientific">Compsopogon caeruleus</name>
    <dbReference type="NCBI Taxonomy" id="31354"/>
    <lineage>
        <taxon>Eukaryota</taxon>
        <taxon>Rhodophyta</taxon>
        <taxon>Compsopogonophyceae</taxon>
        <taxon>Compsopogonales</taxon>
        <taxon>Compsopogonaceae</taxon>
        <taxon>Compsopogon</taxon>
    </lineage>
</organism>
<dbReference type="InterPro" id="IPR002108">
    <property type="entry name" value="ADF-H"/>
</dbReference>
<evidence type="ECO:0000313" key="4">
    <source>
        <dbReference type="EMBL" id="CAD9233597.1"/>
    </source>
</evidence>
<protein>
    <recommendedName>
        <fullName evidence="3">ADF-H domain-containing protein</fullName>
    </recommendedName>
</protein>
<dbReference type="GO" id="GO:0030042">
    <property type="term" value="P:actin filament depolymerization"/>
    <property type="evidence" value="ECO:0007669"/>
    <property type="project" value="InterPro"/>
</dbReference>
<comment type="similarity">
    <text evidence="1">Belongs to the actin-binding proteins ADF family.</text>
</comment>
<feature type="domain" description="ADF-H" evidence="3">
    <location>
        <begin position="4"/>
        <end position="140"/>
    </location>
</feature>
<evidence type="ECO:0000256" key="2">
    <source>
        <dbReference type="ARBA" id="ARBA00023203"/>
    </source>
</evidence>
<dbReference type="AlphaFoldDB" id="A0A7S1XF39"/>
<dbReference type="PANTHER" id="PTHR11913">
    <property type="entry name" value="COFILIN-RELATED"/>
    <property type="match status" value="1"/>
</dbReference>
<dbReference type="Pfam" id="PF00241">
    <property type="entry name" value="Cofilin_ADF"/>
    <property type="match status" value="1"/>
</dbReference>
<dbReference type="PROSITE" id="PS51263">
    <property type="entry name" value="ADF_H"/>
    <property type="match status" value="1"/>
</dbReference>
<name>A0A7S1XF39_9RHOD</name>
<evidence type="ECO:0000259" key="3">
    <source>
        <dbReference type="PROSITE" id="PS51263"/>
    </source>
</evidence>
<dbReference type="InterPro" id="IPR029006">
    <property type="entry name" value="ADF-H/Gelsolin-like_dom_sf"/>
</dbReference>
<proteinExistence type="inferred from homology"/>
<dbReference type="InterPro" id="IPR017904">
    <property type="entry name" value="ADF/Cofilin"/>
</dbReference>
<dbReference type="CDD" id="cd11286">
    <property type="entry name" value="ADF_cofilin_like"/>
    <property type="match status" value="1"/>
</dbReference>
<sequence>MASGVGVDQQCIVDTQHLVKERKYRAVILKINDSMTLVEVEKTFPVAHGDAKTHYMEVAKTLPEDDCRYLVYDFEYEMQGINKNKVVFLLWSPECSKVKSKMIYASSQEGVVNALQGISRQLQATDVDELDYAHIAKHLKQHTASY</sequence>
<evidence type="ECO:0000256" key="1">
    <source>
        <dbReference type="ARBA" id="ARBA00006844"/>
    </source>
</evidence>
<reference evidence="4" key="1">
    <citation type="submission" date="2021-01" db="EMBL/GenBank/DDBJ databases">
        <authorList>
            <person name="Corre E."/>
            <person name="Pelletier E."/>
            <person name="Niang G."/>
            <person name="Scheremetjew M."/>
            <person name="Finn R."/>
            <person name="Kale V."/>
            <person name="Holt S."/>
            <person name="Cochrane G."/>
            <person name="Meng A."/>
            <person name="Brown T."/>
            <person name="Cohen L."/>
        </authorList>
    </citation>
    <scope>NUCLEOTIDE SEQUENCE</scope>
    <source>
        <strain evidence="4">SAG 36.94</strain>
    </source>
</reference>
<keyword evidence="2" id="KW-0009">Actin-binding</keyword>
<dbReference type="EMBL" id="HBGH01010313">
    <property type="protein sequence ID" value="CAD9233597.1"/>
    <property type="molecule type" value="Transcribed_RNA"/>
</dbReference>
<dbReference type="GO" id="GO:0003779">
    <property type="term" value="F:actin binding"/>
    <property type="evidence" value="ECO:0007669"/>
    <property type="project" value="UniProtKB-KW"/>
</dbReference>
<gene>
    <name evidence="4" type="ORF">CCAE0312_LOCUS5683</name>
</gene>
<accession>A0A7S1XF39</accession>
<dbReference type="Gene3D" id="3.40.20.10">
    <property type="entry name" value="Severin"/>
    <property type="match status" value="1"/>
</dbReference>
<dbReference type="SUPFAM" id="SSF55753">
    <property type="entry name" value="Actin depolymerizing proteins"/>
    <property type="match status" value="1"/>
</dbReference>
<dbReference type="PRINTS" id="PR00006">
    <property type="entry name" value="COFILIN"/>
</dbReference>
<dbReference type="GO" id="GO:0015629">
    <property type="term" value="C:actin cytoskeleton"/>
    <property type="evidence" value="ECO:0007669"/>
    <property type="project" value="InterPro"/>
</dbReference>
<dbReference type="SMART" id="SM00102">
    <property type="entry name" value="ADF"/>
    <property type="match status" value="1"/>
</dbReference>